<evidence type="ECO:0008006" key="3">
    <source>
        <dbReference type="Google" id="ProtNLM"/>
    </source>
</evidence>
<dbReference type="KEGG" id="bsia:CWD84_15535"/>
<accession>A0AAI8HQ64</accession>
<proteinExistence type="predicted"/>
<dbReference type="AlphaFoldDB" id="A0AAI8HQ64"/>
<dbReference type="EMBL" id="CP025001">
    <property type="protein sequence ID" value="AUJ78137.1"/>
    <property type="molecule type" value="Genomic_DNA"/>
</dbReference>
<name>A0AAI8HQ64_9BACI</name>
<organism evidence="1 2">
    <name type="scientific">Bacillus siamensis</name>
    <dbReference type="NCBI Taxonomy" id="659243"/>
    <lineage>
        <taxon>Bacteria</taxon>
        <taxon>Bacillati</taxon>
        <taxon>Bacillota</taxon>
        <taxon>Bacilli</taxon>
        <taxon>Bacillales</taxon>
        <taxon>Bacillaceae</taxon>
        <taxon>Bacillus</taxon>
        <taxon>Bacillus amyloliquefaciens group</taxon>
    </lineage>
</organism>
<evidence type="ECO:0000313" key="1">
    <source>
        <dbReference type="EMBL" id="AUJ78137.1"/>
    </source>
</evidence>
<dbReference type="Proteomes" id="UP000234366">
    <property type="component" value="Chromosome"/>
</dbReference>
<protein>
    <recommendedName>
        <fullName evidence="3">HeH/LEM domain-containing protein</fullName>
    </recommendedName>
</protein>
<dbReference type="RefSeq" id="WP_003155856.1">
    <property type="nucleotide sequence ID" value="NZ_CP025001.1"/>
</dbReference>
<gene>
    <name evidence="1" type="ORF">CWD84_15535</name>
</gene>
<evidence type="ECO:0000313" key="2">
    <source>
        <dbReference type="Proteomes" id="UP000234366"/>
    </source>
</evidence>
<keyword evidence="2" id="KW-1185">Reference proteome</keyword>
<sequence length="90" mass="10288">MKASNGSKTIECTEKAFEVVYSHIGFKRVEEAKQSKEPNEQPGTNLLDMTEEQLKKVNKDEIVAFLKENEYEFDPKAPKEELIKIVLGEV</sequence>
<reference evidence="1 2" key="1">
    <citation type="submission" date="2017-11" db="EMBL/GenBank/DDBJ databases">
        <title>Genome sequence and genome mining of multiple bioactive secondary metabolites from a deep sea-derived Bacillus siamensis SCSIO 05746.</title>
        <authorList>
            <person name="Pan H.-Q."/>
            <person name="Ju J.-H."/>
        </authorList>
    </citation>
    <scope>NUCLEOTIDE SEQUENCE [LARGE SCALE GENOMIC DNA]</scope>
    <source>
        <strain evidence="1 2">SCSIO 05746</strain>
    </source>
</reference>